<feature type="compositionally biased region" description="Low complexity" evidence="1">
    <location>
        <begin position="192"/>
        <end position="215"/>
    </location>
</feature>
<gene>
    <name evidence="2" type="ORF">SAMN02983003_1920</name>
</gene>
<proteinExistence type="predicted"/>
<dbReference type="Proteomes" id="UP000183447">
    <property type="component" value="Unassembled WGS sequence"/>
</dbReference>
<keyword evidence="3" id="KW-1185">Reference proteome</keyword>
<dbReference type="EMBL" id="FPKU01000002">
    <property type="protein sequence ID" value="SFZ84276.1"/>
    <property type="molecule type" value="Genomic_DNA"/>
</dbReference>
<reference evidence="2 3" key="1">
    <citation type="submission" date="2016-11" db="EMBL/GenBank/DDBJ databases">
        <authorList>
            <person name="Jaros S."/>
            <person name="Januszkiewicz K."/>
            <person name="Wedrychowicz H."/>
        </authorList>
    </citation>
    <scope>NUCLEOTIDE SEQUENCE [LARGE SCALE GENOMIC DNA]</scope>
    <source>
        <strain evidence="2 3">ATCC 23634</strain>
    </source>
</reference>
<organism evidence="2 3">
    <name type="scientific">Devosia enhydra</name>
    <dbReference type="NCBI Taxonomy" id="665118"/>
    <lineage>
        <taxon>Bacteria</taxon>
        <taxon>Pseudomonadati</taxon>
        <taxon>Pseudomonadota</taxon>
        <taxon>Alphaproteobacteria</taxon>
        <taxon>Hyphomicrobiales</taxon>
        <taxon>Devosiaceae</taxon>
        <taxon>Devosia</taxon>
    </lineage>
</organism>
<dbReference type="OrthoDB" id="8444059at2"/>
<protein>
    <submittedName>
        <fullName evidence="2">Uncharacterized protein</fullName>
    </submittedName>
</protein>
<accession>A0A1K2HXC2</accession>
<evidence type="ECO:0000313" key="3">
    <source>
        <dbReference type="Proteomes" id="UP000183447"/>
    </source>
</evidence>
<dbReference type="AlphaFoldDB" id="A0A1K2HXC2"/>
<sequence>MTDHQSHNCASWGRLARKSVALMALCSGLGMAGLGLSGPVQAQSLEAIAAAEEAVYAAWEATPLTFREALFVASEDAEFGDYEARPDAVFAPGEPIIVYAEPVGFGWLAEGDGYRFGFDIDLEILSPEGTVLLEQPDFLQVVQQSRVRVRDFLIVMTLDLSGAEPGNYQLRYRARDIASDKAAPITLDFSVAEPEATEGAPANEAAPAEGTAPANDGAPAAPTDAVPANQG</sequence>
<name>A0A1K2HXC2_9HYPH</name>
<feature type="region of interest" description="Disordered" evidence="1">
    <location>
        <begin position="191"/>
        <end position="231"/>
    </location>
</feature>
<dbReference type="STRING" id="665118.SAMN02983003_1920"/>
<evidence type="ECO:0000313" key="2">
    <source>
        <dbReference type="EMBL" id="SFZ84276.1"/>
    </source>
</evidence>
<evidence type="ECO:0000256" key="1">
    <source>
        <dbReference type="SAM" id="MobiDB-lite"/>
    </source>
</evidence>
<dbReference type="RefSeq" id="WP_143145745.1">
    <property type="nucleotide sequence ID" value="NZ_FPKU01000002.1"/>
</dbReference>